<keyword evidence="2" id="KW-1185">Reference proteome</keyword>
<dbReference type="Proteomes" id="UP000789572">
    <property type="component" value="Unassembled WGS sequence"/>
</dbReference>
<dbReference type="Gene3D" id="1.10.10.10">
    <property type="entry name" value="Winged helix-like DNA-binding domain superfamily/Winged helix DNA-binding domain"/>
    <property type="match status" value="1"/>
</dbReference>
<evidence type="ECO:0000313" key="1">
    <source>
        <dbReference type="EMBL" id="CAG8572554.1"/>
    </source>
</evidence>
<dbReference type="SUPFAM" id="SSF46689">
    <property type="entry name" value="Homeodomain-like"/>
    <property type="match status" value="1"/>
</dbReference>
<organism evidence="1 2">
    <name type="scientific">Paraglomus occultum</name>
    <dbReference type="NCBI Taxonomy" id="144539"/>
    <lineage>
        <taxon>Eukaryota</taxon>
        <taxon>Fungi</taxon>
        <taxon>Fungi incertae sedis</taxon>
        <taxon>Mucoromycota</taxon>
        <taxon>Glomeromycotina</taxon>
        <taxon>Glomeromycetes</taxon>
        <taxon>Paraglomerales</taxon>
        <taxon>Paraglomeraceae</taxon>
        <taxon>Paraglomus</taxon>
    </lineage>
</organism>
<evidence type="ECO:0000313" key="2">
    <source>
        <dbReference type="Proteomes" id="UP000789572"/>
    </source>
</evidence>
<dbReference type="InterPro" id="IPR036388">
    <property type="entry name" value="WH-like_DNA-bd_sf"/>
</dbReference>
<gene>
    <name evidence="1" type="ORF">POCULU_LOCUS6070</name>
</gene>
<feature type="non-terminal residue" evidence="1">
    <location>
        <position position="81"/>
    </location>
</feature>
<proteinExistence type="predicted"/>
<reference evidence="1" key="1">
    <citation type="submission" date="2021-06" db="EMBL/GenBank/DDBJ databases">
        <authorList>
            <person name="Kallberg Y."/>
            <person name="Tangrot J."/>
            <person name="Rosling A."/>
        </authorList>
    </citation>
    <scope>NUCLEOTIDE SEQUENCE</scope>
    <source>
        <strain evidence="1">IA702</strain>
    </source>
</reference>
<dbReference type="InterPro" id="IPR009057">
    <property type="entry name" value="Homeodomain-like_sf"/>
</dbReference>
<dbReference type="OrthoDB" id="2393464at2759"/>
<dbReference type="EMBL" id="CAJVPJ010001047">
    <property type="protein sequence ID" value="CAG8572554.1"/>
    <property type="molecule type" value="Genomic_DNA"/>
</dbReference>
<sequence length="81" mass="9426">MSGRCELSEFQRGEIIGAWKMGHKVADIAKVLDRRYTTVKDTIERYKTHLTVTCTKRSGRPPKLDDRDIRHLVNDLKKDRA</sequence>
<dbReference type="AlphaFoldDB" id="A0A9N9BQH9"/>
<name>A0A9N9BQH9_9GLOM</name>
<protein>
    <submittedName>
        <fullName evidence="1">10757_t:CDS:1</fullName>
    </submittedName>
</protein>
<accession>A0A9N9BQH9</accession>
<comment type="caution">
    <text evidence="1">The sequence shown here is derived from an EMBL/GenBank/DDBJ whole genome shotgun (WGS) entry which is preliminary data.</text>
</comment>